<dbReference type="PANTHER" id="PTHR47894">
    <property type="entry name" value="HTH-TYPE TRANSCRIPTIONAL REGULATOR GADX"/>
    <property type="match status" value="1"/>
</dbReference>
<name>A0ABX0WF11_9RHOB</name>
<dbReference type="Gene3D" id="1.10.10.60">
    <property type="entry name" value="Homeodomain-like"/>
    <property type="match status" value="1"/>
</dbReference>
<dbReference type="Pfam" id="PF12625">
    <property type="entry name" value="Arabinose_bd"/>
    <property type="match status" value="1"/>
</dbReference>
<evidence type="ECO:0000256" key="3">
    <source>
        <dbReference type="ARBA" id="ARBA00023163"/>
    </source>
</evidence>
<reference evidence="5 6" key="1">
    <citation type="submission" date="2018-05" db="EMBL/GenBank/DDBJ databases">
        <authorList>
            <person name="Zhang Y.-J."/>
        </authorList>
    </citation>
    <scope>NUCLEOTIDE SEQUENCE [LARGE SCALE GENOMIC DNA]</scope>
    <source>
        <strain evidence="5 6">CY04</strain>
    </source>
</reference>
<comment type="caution">
    <text evidence="5">The sequence shown here is derived from an EMBL/GenBank/DDBJ whole genome shotgun (WGS) entry which is preliminary data.</text>
</comment>
<keyword evidence="1" id="KW-0805">Transcription regulation</keyword>
<proteinExistence type="predicted"/>
<accession>A0ABX0WF11</accession>
<dbReference type="SMART" id="SM00342">
    <property type="entry name" value="HTH_ARAC"/>
    <property type="match status" value="1"/>
</dbReference>
<dbReference type="InterPro" id="IPR032687">
    <property type="entry name" value="AraC-type_N"/>
</dbReference>
<organism evidence="5 6">
    <name type="scientific">Parasedimentitalea denitrificans</name>
    <dbReference type="NCBI Taxonomy" id="2211118"/>
    <lineage>
        <taxon>Bacteria</taxon>
        <taxon>Pseudomonadati</taxon>
        <taxon>Pseudomonadota</taxon>
        <taxon>Alphaproteobacteria</taxon>
        <taxon>Rhodobacterales</taxon>
        <taxon>Paracoccaceae</taxon>
        <taxon>Parasedimentitalea</taxon>
    </lineage>
</organism>
<evidence type="ECO:0000313" key="6">
    <source>
        <dbReference type="Proteomes" id="UP001429564"/>
    </source>
</evidence>
<dbReference type="RefSeq" id="WP_167685521.1">
    <property type="nucleotide sequence ID" value="NZ_QHLQ01000023.1"/>
</dbReference>
<keyword evidence="6" id="KW-1185">Reference proteome</keyword>
<dbReference type="PROSITE" id="PS01124">
    <property type="entry name" value="HTH_ARAC_FAMILY_2"/>
    <property type="match status" value="1"/>
</dbReference>
<evidence type="ECO:0000259" key="4">
    <source>
        <dbReference type="PROSITE" id="PS01124"/>
    </source>
</evidence>
<evidence type="ECO:0000256" key="1">
    <source>
        <dbReference type="ARBA" id="ARBA00023015"/>
    </source>
</evidence>
<dbReference type="InterPro" id="IPR018060">
    <property type="entry name" value="HTH_AraC"/>
</dbReference>
<gene>
    <name evidence="5" type="ORF">DL239_18240</name>
</gene>
<dbReference type="PANTHER" id="PTHR47894:SF1">
    <property type="entry name" value="HTH-TYPE TRANSCRIPTIONAL REGULATOR VQSM"/>
    <property type="match status" value="1"/>
</dbReference>
<evidence type="ECO:0000256" key="2">
    <source>
        <dbReference type="ARBA" id="ARBA00023125"/>
    </source>
</evidence>
<dbReference type="InterPro" id="IPR009057">
    <property type="entry name" value="Homeodomain-like_sf"/>
</dbReference>
<dbReference type="SUPFAM" id="SSF46689">
    <property type="entry name" value="Homeodomain-like"/>
    <property type="match status" value="1"/>
</dbReference>
<keyword evidence="2" id="KW-0238">DNA-binding</keyword>
<dbReference type="Pfam" id="PF12833">
    <property type="entry name" value="HTH_18"/>
    <property type="match status" value="1"/>
</dbReference>
<feature type="domain" description="HTH araC/xylS-type" evidence="4">
    <location>
        <begin position="240"/>
        <end position="337"/>
    </location>
</feature>
<keyword evidence="3" id="KW-0804">Transcription</keyword>
<protein>
    <submittedName>
        <fullName evidence="5">AraC family transcriptional regulator</fullName>
    </submittedName>
</protein>
<dbReference type="Proteomes" id="UP001429564">
    <property type="component" value="Unassembled WGS sequence"/>
</dbReference>
<dbReference type="EMBL" id="QHLQ01000023">
    <property type="protein sequence ID" value="NIZ62910.1"/>
    <property type="molecule type" value="Genomic_DNA"/>
</dbReference>
<sequence>MNRDSRLPILPTVSRAFLEDWLAGLRTYCPPQQLAGFLDQIGLTDTVQPHARVTHDQIVRLYQLVAVETGDEMTGLWSRTIRTGALKHLCASMRGASSLSAALFRFSSFWNLLLDDYAVVLETEEEALRLMLVPRGPQEAQRFGHMLLLKLAHGIASWLTGRELPLRDVSFVFDRPDFAEDYPILFPTPVRFGQPQSSIIFSGLAGSLPVSRSDSEMQDFLLRAPRDWIFTSSREHALPLRVRELLLLSDRLDYHLGDAALALNLTPRTLIRRLDADSTSFQGIKDGLRRDIAIRDLSHGNKSIEAISQDIGFASAANFHRAFKRWTSVTPGAYRRRNAGR</sequence>
<evidence type="ECO:0000313" key="5">
    <source>
        <dbReference type="EMBL" id="NIZ62910.1"/>
    </source>
</evidence>